<keyword evidence="3" id="KW-1185">Reference proteome</keyword>
<feature type="compositionally biased region" description="Polar residues" evidence="1">
    <location>
        <begin position="63"/>
        <end position="73"/>
    </location>
</feature>
<accession>A0AAV7WPH3</accession>
<evidence type="ECO:0000313" key="2">
    <source>
        <dbReference type="EMBL" id="KAJ1215973.1"/>
    </source>
</evidence>
<dbReference type="Proteomes" id="UP001066276">
    <property type="component" value="Chromosome 1_1"/>
</dbReference>
<feature type="region of interest" description="Disordered" evidence="1">
    <location>
        <begin position="16"/>
        <end position="85"/>
    </location>
</feature>
<sequence length="138" mass="14751">MTEIVEISAASCICPSSDKTEKEWGPAIGRNKNTGKNIGNNAGTAALTNSMEEREDPPPPADGTQQENIVSASGTGGGIEGVRGKTLVDNSSEAAQHQTYMLFSLAGSKDLSKVMDLIQRKKNITRYISVLTIQKRPE</sequence>
<proteinExistence type="predicted"/>
<organism evidence="2 3">
    <name type="scientific">Pleurodeles waltl</name>
    <name type="common">Iberian ribbed newt</name>
    <dbReference type="NCBI Taxonomy" id="8319"/>
    <lineage>
        <taxon>Eukaryota</taxon>
        <taxon>Metazoa</taxon>
        <taxon>Chordata</taxon>
        <taxon>Craniata</taxon>
        <taxon>Vertebrata</taxon>
        <taxon>Euteleostomi</taxon>
        <taxon>Amphibia</taxon>
        <taxon>Batrachia</taxon>
        <taxon>Caudata</taxon>
        <taxon>Salamandroidea</taxon>
        <taxon>Salamandridae</taxon>
        <taxon>Pleurodelinae</taxon>
        <taxon>Pleurodeles</taxon>
    </lineage>
</organism>
<dbReference type="AlphaFoldDB" id="A0AAV7WPH3"/>
<dbReference type="EMBL" id="JANPWB010000001">
    <property type="protein sequence ID" value="KAJ1215973.1"/>
    <property type="molecule type" value="Genomic_DNA"/>
</dbReference>
<evidence type="ECO:0000313" key="3">
    <source>
        <dbReference type="Proteomes" id="UP001066276"/>
    </source>
</evidence>
<feature type="compositionally biased region" description="Polar residues" evidence="1">
    <location>
        <begin position="31"/>
        <end position="50"/>
    </location>
</feature>
<protein>
    <submittedName>
        <fullName evidence="2">Uncharacterized protein</fullName>
    </submittedName>
</protein>
<comment type="caution">
    <text evidence="2">The sequence shown here is derived from an EMBL/GenBank/DDBJ whole genome shotgun (WGS) entry which is preliminary data.</text>
</comment>
<reference evidence="2" key="1">
    <citation type="journal article" date="2022" name="bioRxiv">
        <title>Sequencing and chromosome-scale assembly of the giantPleurodeles waltlgenome.</title>
        <authorList>
            <person name="Brown T."/>
            <person name="Elewa A."/>
            <person name="Iarovenko S."/>
            <person name="Subramanian E."/>
            <person name="Araus A.J."/>
            <person name="Petzold A."/>
            <person name="Susuki M."/>
            <person name="Suzuki K.-i.T."/>
            <person name="Hayashi T."/>
            <person name="Toyoda A."/>
            <person name="Oliveira C."/>
            <person name="Osipova E."/>
            <person name="Leigh N.D."/>
            <person name="Simon A."/>
            <person name="Yun M.H."/>
        </authorList>
    </citation>
    <scope>NUCLEOTIDE SEQUENCE</scope>
    <source>
        <strain evidence="2">20211129_DDA</strain>
        <tissue evidence="2">Liver</tissue>
    </source>
</reference>
<gene>
    <name evidence="2" type="ORF">NDU88_003579</name>
</gene>
<name>A0AAV7WPH3_PLEWA</name>
<evidence type="ECO:0000256" key="1">
    <source>
        <dbReference type="SAM" id="MobiDB-lite"/>
    </source>
</evidence>